<keyword evidence="1" id="KW-1015">Disulfide bond</keyword>
<gene>
    <name evidence="2" type="ORF">SAMN04487900_11010</name>
</gene>
<dbReference type="PROSITE" id="PS00477">
    <property type="entry name" value="ALPHA_2_MACROGLOBULIN"/>
    <property type="match status" value="1"/>
</dbReference>
<dbReference type="RefSeq" id="WP_091853472.1">
    <property type="nucleotide sequence ID" value="NZ_FNIW01000010.1"/>
</dbReference>
<reference evidence="3" key="1">
    <citation type="submission" date="2016-10" db="EMBL/GenBank/DDBJ databases">
        <authorList>
            <person name="de Groot N.N."/>
        </authorList>
    </citation>
    <scope>NUCLEOTIDE SEQUENCE [LARGE SCALE GENOMIC DNA]</scope>
    <source>
        <strain evidence="3">BP1-145</strain>
    </source>
</reference>
<name>A0A1H0GWK3_9BACT</name>
<protein>
    <submittedName>
        <fullName evidence="2">Uncharacterized protein</fullName>
    </submittedName>
</protein>
<evidence type="ECO:0000313" key="3">
    <source>
        <dbReference type="Proteomes" id="UP000199134"/>
    </source>
</evidence>
<evidence type="ECO:0000256" key="1">
    <source>
        <dbReference type="ARBA" id="ARBA00023157"/>
    </source>
</evidence>
<dbReference type="EMBL" id="FNIW01000010">
    <property type="protein sequence ID" value="SDO11184.1"/>
    <property type="molecule type" value="Genomic_DNA"/>
</dbReference>
<comment type="caution">
    <text evidence="2">The sequence shown here is derived from an EMBL/GenBank/DDBJ whole genome shotgun (WGS) entry which is preliminary data.</text>
</comment>
<dbReference type="InterPro" id="IPR019742">
    <property type="entry name" value="MacrogloblnA2_CS"/>
</dbReference>
<proteinExistence type="predicted"/>
<accession>A0A1H0GWK3</accession>
<dbReference type="InterPro" id="IPR045384">
    <property type="entry name" value="DUF6527"/>
</dbReference>
<evidence type="ECO:0000313" key="2">
    <source>
        <dbReference type="EMBL" id="SDO11184.1"/>
    </source>
</evidence>
<sequence length="94" mass="10818">MDRLKKFDRVEFVTYMPSDKEYGVLYVSVYFGLAICLCPDGCGEECVMPLKPNDPEGWTYEEENGKVTLSPSVLETSCPNKAHFFIRENKIIWV</sequence>
<dbReference type="Pfam" id="PF20137">
    <property type="entry name" value="BubE"/>
    <property type="match status" value="1"/>
</dbReference>
<dbReference type="AlphaFoldDB" id="A0A1H0GWK3"/>
<organism evidence="2 3">
    <name type="scientific">Prevotella communis</name>
    <dbReference type="NCBI Taxonomy" id="2913614"/>
    <lineage>
        <taxon>Bacteria</taxon>
        <taxon>Pseudomonadati</taxon>
        <taxon>Bacteroidota</taxon>
        <taxon>Bacteroidia</taxon>
        <taxon>Bacteroidales</taxon>
        <taxon>Prevotellaceae</taxon>
        <taxon>Prevotella</taxon>
    </lineage>
</organism>
<dbReference type="Proteomes" id="UP000199134">
    <property type="component" value="Unassembled WGS sequence"/>
</dbReference>
<dbReference type="OrthoDB" id="3788717at2"/>